<dbReference type="EMBL" id="CAAALY010266870">
    <property type="protein sequence ID" value="VEL40884.1"/>
    <property type="molecule type" value="Genomic_DNA"/>
</dbReference>
<dbReference type="Proteomes" id="UP000784294">
    <property type="component" value="Unassembled WGS sequence"/>
</dbReference>
<feature type="compositionally biased region" description="Low complexity" evidence="1">
    <location>
        <begin position="111"/>
        <end position="130"/>
    </location>
</feature>
<accession>A0A448XND7</accession>
<dbReference type="AlphaFoldDB" id="A0A448XND7"/>
<comment type="caution">
    <text evidence="2">The sequence shown here is derived from an EMBL/GenBank/DDBJ whole genome shotgun (WGS) entry which is preliminary data.</text>
</comment>
<feature type="compositionally biased region" description="Polar residues" evidence="1">
    <location>
        <begin position="139"/>
        <end position="149"/>
    </location>
</feature>
<protein>
    <submittedName>
        <fullName evidence="2">Uncharacterized protein</fullName>
    </submittedName>
</protein>
<keyword evidence="3" id="KW-1185">Reference proteome</keyword>
<feature type="compositionally biased region" description="Polar residues" evidence="1">
    <location>
        <begin position="90"/>
        <end position="102"/>
    </location>
</feature>
<gene>
    <name evidence="2" type="ORF">PXEA_LOCUS34324</name>
</gene>
<proteinExistence type="predicted"/>
<feature type="region of interest" description="Disordered" evidence="1">
    <location>
        <begin position="90"/>
        <end position="168"/>
    </location>
</feature>
<reference evidence="2" key="1">
    <citation type="submission" date="2018-11" db="EMBL/GenBank/DDBJ databases">
        <authorList>
            <consortium name="Pathogen Informatics"/>
        </authorList>
    </citation>
    <scope>NUCLEOTIDE SEQUENCE</scope>
</reference>
<evidence type="ECO:0000256" key="1">
    <source>
        <dbReference type="SAM" id="MobiDB-lite"/>
    </source>
</evidence>
<evidence type="ECO:0000313" key="3">
    <source>
        <dbReference type="Proteomes" id="UP000784294"/>
    </source>
</evidence>
<evidence type="ECO:0000313" key="2">
    <source>
        <dbReference type="EMBL" id="VEL40884.1"/>
    </source>
</evidence>
<sequence length="583" mass="62303">MNGLVDRIPLILSQALPINSKPSFFHHRSSVSSSCMSPRSEQAILSVSAPVSNFINVDAPFAHTLPTRIPHSAFALRVFRLVGATCSSATPSWQPTTSNSGLVTDPTVPQIPTSDLSSSSPASSISTVADDISAPCLSGPTTRQTSPRIGSSDLADNHSPHKSLHQYNQPHINPSLCRQCHHHHHHHHPRGLACVEASLALSPVIRLLPRSIFSAASPNTVSGGSCGFGGLPEPASGRRALLGARVQPNIVADLLPKAISSSGGYCCPSCSALPCINNGGGSSNVFFDTKSKEFDSSTSNIHQSGSLFKSLSTLDSSSLDQNSHSIPLTVVSSDTKIPTLSGHNSICPSILLGCSPLNQSIAWQNTEPSLGSEGLDKLHLSELGRQTADTEATENRLCDGNLAQARDQECMEAEAEEVDAENEVDADDEAESSVSGFCQQRRQLPEPLLHRALELFEDPKDAQIWCYAVAESVACEAELRLSPPALLSLTFNRHPYLPRPSTNAHTNSSIAVSVESSIIRPSRTTNSINFRANKEIAHQPTDIFDKQISSDHSAQPGVITAWLGNWSSQHPGPMTCNFPTVSR</sequence>
<organism evidence="2 3">
    <name type="scientific">Protopolystoma xenopodis</name>
    <dbReference type="NCBI Taxonomy" id="117903"/>
    <lineage>
        <taxon>Eukaryota</taxon>
        <taxon>Metazoa</taxon>
        <taxon>Spiralia</taxon>
        <taxon>Lophotrochozoa</taxon>
        <taxon>Platyhelminthes</taxon>
        <taxon>Monogenea</taxon>
        <taxon>Polyopisthocotylea</taxon>
        <taxon>Polystomatidea</taxon>
        <taxon>Polystomatidae</taxon>
        <taxon>Protopolystoma</taxon>
    </lineage>
</organism>
<name>A0A448XND7_9PLAT</name>